<dbReference type="AlphaFoldDB" id="A0A8W8J0X8"/>
<dbReference type="Proteomes" id="UP000005408">
    <property type="component" value="Unassembled WGS sequence"/>
</dbReference>
<dbReference type="EnsemblMetazoa" id="G16374.1">
    <property type="protein sequence ID" value="G16374.1:cds"/>
    <property type="gene ID" value="G16374"/>
</dbReference>
<accession>A0A8W8J0X8</accession>
<evidence type="ECO:0000313" key="3">
    <source>
        <dbReference type="Proteomes" id="UP000005408"/>
    </source>
</evidence>
<evidence type="ECO:0008006" key="4">
    <source>
        <dbReference type="Google" id="ProtNLM"/>
    </source>
</evidence>
<proteinExistence type="predicted"/>
<evidence type="ECO:0000313" key="2">
    <source>
        <dbReference type="EnsemblMetazoa" id="G16374.1:cds"/>
    </source>
</evidence>
<sequence length="268" mass="29779">MQPAIVSSCFRGRTIATEKCREGVFDPVERRCTRLRSGDYLQNHCEQNSANCVPGEDRLPSCINLPDNNNPYPGKLDSEYYIKCYRNRTVSVEACQVSKYNPATRQCSENVSPGGLTETSQLLGPSGRARKNTSGFGGILRGDNPTSIIRDPENCGRYYNCSDPSTVQGLNKPYLRECTYPKLFASPTVHDGEYVENQCFVTNCEPCESKFPSCIGKPDGSNVFPAKENTGYYIVCYRQRTVAIVSCNQRVYSHSERACVSDPKPAIA</sequence>
<protein>
    <recommendedName>
        <fullName evidence="4">Chitin-binding type-2 domain-containing protein</fullName>
    </recommendedName>
</protein>
<keyword evidence="3" id="KW-1185">Reference proteome</keyword>
<evidence type="ECO:0000256" key="1">
    <source>
        <dbReference type="SAM" id="MobiDB-lite"/>
    </source>
</evidence>
<feature type="region of interest" description="Disordered" evidence="1">
    <location>
        <begin position="124"/>
        <end position="143"/>
    </location>
</feature>
<organism evidence="2 3">
    <name type="scientific">Magallana gigas</name>
    <name type="common">Pacific oyster</name>
    <name type="synonym">Crassostrea gigas</name>
    <dbReference type="NCBI Taxonomy" id="29159"/>
    <lineage>
        <taxon>Eukaryota</taxon>
        <taxon>Metazoa</taxon>
        <taxon>Spiralia</taxon>
        <taxon>Lophotrochozoa</taxon>
        <taxon>Mollusca</taxon>
        <taxon>Bivalvia</taxon>
        <taxon>Autobranchia</taxon>
        <taxon>Pteriomorphia</taxon>
        <taxon>Ostreida</taxon>
        <taxon>Ostreoidea</taxon>
        <taxon>Ostreidae</taxon>
        <taxon>Magallana</taxon>
    </lineage>
</organism>
<name>A0A8W8J0X8_MAGGI</name>
<reference evidence="2" key="1">
    <citation type="submission" date="2022-08" db="UniProtKB">
        <authorList>
            <consortium name="EnsemblMetazoa"/>
        </authorList>
    </citation>
    <scope>IDENTIFICATION</scope>
    <source>
        <strain evidence="2">05x7-T-G4-1.051#20</strain>
    </source>
</reference>